<dbReference type="AlphaFoldDB" id="A0A838CV24"/>
<dbReference type="Gene3D" id="3.40.50.1820">
    <property type="entry name" value="alpha/beta hydrolase"/>
    <property type="match status" value="1"/>
</dbReference>
<proteinExistence type="inferred from homology"/>
<comment type="pathway">
    <text evidence="3">Quinol/quinone metabolism; 1,4-dihydroxy-2-naphthoate biosynthesis; 1,4-dihydroxy-2-naphthoate from chorismate: step 3/7.</text>
</comment>
<dbReference type="GO" id="GO:0070205">
    <property type="term" value="F:2-succinyl-6-hydroxy-2,4-cyclohexadiene-1-carboxylate synthase activity"/>
    <property type="evidence" value="ECO:0007669"/>
    <property type="project" value="UniProtKB-UniRule"/>
</dbReference>
<dbReference type="GO" id="GO:0009234">
    <property type="term" value="P:menaquinone biosynthetic process"/>
    <property type="evidence" value="ECO:0007669"/>
    <property type="project" value="UniProtKB-UniRule"/>
</dbReference>
<evidence type="ECO:0000313" key="6">
    <source>
        <dbReference type="Proteomes" id="UP000571017"/>
    </source>
</evidence>
<protein>
    <recommendedName>
        <fullName evidence="3">Putative 2-succinyl-6-hydroxy-2,4-cyclohexadiene-1-carboxylate synthase</fullName>
        <shortName evidence="3">SHCHC synthase</shortName>
        <ecNumber evidence="3">4.2.99.20</ecNumber>
    </recommendedName>
</protein>
<sequence length="265" mass="29865">MYKQLGERRYWVEDLGNGAPLLLLHGFTGTTHTFNGMIDELTEEYRLIKIDLPGHGQTGPIGVVTMEEFCGDLSALLEELGLPEVSILGYSLGGRTALSFANLFPEKVTRLFLESSSPGLATSEEQLARQVKDQALATMLDEQGLTAFVDYWERIPLFDSQVTLPESTKKQIRDERLQHQALGLQESLMGMGTGAQPSWWDQLNDIHVPVILITGKLDQKFQNINQLMEQKLRQVEWIEVDDAGHAIHLEKPRIFAKIVDTFMIQ</sequence>
<keyword evidence="1 3" id="KW-0474">Menaquinone biosynthesis</keyword>
<evidence type="ECO:0000313" key="5">
    <source>
        <dbReference type="EMBL" id="MBA2175794.1"/>
    </source>
</evidence>
<dbReference type="PANTHER" id="PTHR42916:SF1">
    <property type="entry name" value="PROTEIN PHYLLO, CHLOROPLASTIC"/>
    <property type="match status" value="1"/>
</dbReference>
<dbReference type="HAMAP" id="MF_01660">
    <property type="entry name" value="MenH"/>
    <property type="match status" value="1"/>
</dbReference>
<dbReference type="UniPathway" id="UPA00079"/>
<gene>
    <name evidence="3 5" type="primary">menH</name>
    <name evidence="5" type="ORF">H0266_12905</name>
</gene>
<keyword evidence="6" id="KW-1185">Reference proteome</keyword>
<dbReference type="InterPro" id="IPR022485">
    <property type="entry name" value="SHCHC_synthase_MenH"/>
</dbReference>
<comment type="catalytic activity">
    <reaction evidence="3">
        <text>5-enolpyruvoyl-6-hydroxy-2-succinyl-cyclohex-3-ene-1-carboxylate = (1R,6R)-6-hydroxy-2-succinyl-cyclohexa-2,4-diene-1-carboxylate + pyruvate</text>
        <dbReference type="Rhea" id="RHEA:25597"/>
        <dbReference type="ChEBI" id="CHEBI:15361"/>
        <dbReference type="ChEBI" id="CHEBI:58689"/>
        <dbReference type="ChEBI" id="CHEBI:58818"/>
        <dbReference type="EC" id="4.2.99.20"/>
    </reaction>
</comment>
<dbReference type="SUPFAM" id="SSF53474">
    <property type="entry name" value="alpha/beta-Hydrolases"/>
    <property type="match status" value="1"/>
</dbReference>
<comment type="subunit">
    <text evidence="3">Monomer.</text>
</comment>
<dbReference type="NCBIfam" id="TIGR03695">
    <property type="entry name" value="menH_SHCHC"/>
    <property type="match status" value="1"/>
</dbReference>
<evidence type="ECO:0000259" key="4">
    <source>
        <dbReference type="Pfam" id="PF00561"/>
    </source>
</evidence>
<reference evidence="5 6" key="1">
    <citation type="journal article" date="2004" name="Extremophiles">
        <title>Halobacillus locisalis sp. nov., a halophilic bacterium isolated from a marine solar saltern of the Yellow Sea in Korea.</title>
        <authorList>
            <person name="Yoon J.H."/>
            <person name="Kang K.H."/>
            <person name="Oh T.K."/>
            <person name="Park Y.H."/>
        </authorList>
    </citation>
    <scope>NUCLEOTIDE SEQUENCE [LARGE SCALE GENOMIC DNA]</scope>
    <source>
        <strain evidence="5 6">KCTC 3788</strain>
    </source>
</reference>
<feature type="domain" description="AB hydrolase-1" evidence="4">
    <location>
        <begin position="20"/>
        <end position="252"/>
    </location>
</feature>
<dbReference type="EC" id="4.2.99.20" evidence="3"/>
<organism evidence="5 6">
    <name type="scientific">Halobacillus locisalis</name>
    <dbReference type="NCBI Taxonomy" id="220753"/>
    <lineage>
        <taxon>Bacteria</taxon>
        <taxon>Bacillati</taxon>
        <taxon>Bacillota</taxon>
        <taxon>Bacilli</taxon>
        <taxon>Bacillales</taxon>
        <taxon>Bacillaceae</taxon>
        <taxon>Halobacillus</taxon>
    </lineage>
</organism>
<dbReference type="PRINTS" id="PR00412">
    <property type="entry name" value="EPOXHYDRLASE"/>
</dbReference>
<evidence type="ECO:0000256" key="2">
    <source>
        <dbReference type="ARBA" id="ARBA00023239"/>
    </source>
</evidence>
<comment type="function">
    <text evidence="3">Catalyzes a proton abstraction reaction that results in 2,5-elimination of pyruvate from 2-succinyl-5-enolpyruvyl-6-hydroxy-3-cyclohexene-1-carboxylate (SEPHCHC) and the formation of 2-succinyl-6-hydroxy-2,4-cyclohexadiene-1-carboxylate (SHCHC).</text>
</comment>
<dbReference type="Proteomes" id="UP000571017">
    <property type="component" value="Unassembled WGS sequence"/>
</dbReference>
<comment type="similarity">
    <text evidence="3">Belongs to the AB hydrolase superfamily. MenH family.</text>
</comment>
<dbReference type="PANTHER" id="PTHR42916">
    <property type="entry name" value="2-SUCCINYL-5-ENOLPYRUVYL-6-HYDROXY-3-CYCLOHEXENE-1-CARBOXYLATE SYNTHASE"/>
    <property type="match status" value="1"/>
</dbReference>
<evidence type="ECO:0000256" key="1">
    <source>
        <dbReference type="ARBA" id="ARBA00022428"/>
    </source>
</evidence>
<evidence type="ECO:0000256" key="3">
    <source>
        <dbReference type="HAMAP-Rule" id="MF_01660"/>
    </source>
</evidence>
<dbReference type="EMBL" id="JACEFG010000002">
    <property type="protein sequence ID" value="MBA2175794.1"/>
    <property type="molecule type" value="Genomic_DNA"/>
</dbReference>
<comment type="pathway">
    <text evidence="3">Quinol/quinone metabolism; menaquinone biosynthesis.</text>
</comment>
<dbReference type="PRINTS" id="PR00111">
    <property type="entry name" value="ABHYDROLASE"/>
</dbReference>
<dbReference type="InterPro" id="IPR029058">
    <property type="entry name" value="AB_hydrolase_fold"/>
</dbReference>
<dbReference type="UniPathway" id="UPA01057">
    <property type="reaction ID" value="UER00900"/>
</dbReference>
<dbReference type="InterPro" id="IPR000073">
    <property type="entry name" value="AB_hydrolase_1"/>
</dbReference>
<comment type="caution">
    <text evidence="5">The sequence shown here is derived from an EMBL/GenBank/DDBJ whole genome shotgun (WGS) entry which is preliminary data.</text>
</comment>
<dbReference type="Pfam" id="PF00561">
    <property type="entry name" value="Abhydrolase_1"/>
    <property type="match status" value="1"/>
</dbReference>
<keyword evidence="2 3" id="KW-0456">Lyase</keyword>
<accession>A0A838CV24</accession>
<dbReference type="InterPro" id="IPR000639">
    <property type="entry name" value="Epox_hydrolase-like"/>
</dbReference>
<name>A0A838CV24_9BACI</name>